<proteinExistence type="predicted"/>
<gene>
    <name evidence="3" type="ORF">NS220_03765</name>
</gene>
<dbReference type="PANTHER" id="PTHR23416">
    <property type="entry name" value="SIALIC ACID SYNTHASE-RELATED"/>
    <property type="match status" value="1"/>
</dbReference>
<dbReference type="Proteomes" id="UP000075025">
    <property type="component" value="Unassembled WGS sequence"/>
</dbReference>
<dbReference type="PROSITE" id="PS00101">
    <property type="entry name" value="HEXAPEP_TRANSFERASES"/>
    <property type="match status" value="1"/>
</dbReference>
<dbReference type="OrthoDB" id="2643438at2"/>
<accession>A0A147F0S7</accession>
<keyword evidence="1" id="KW-0808">Transferase</keyword>
<name>A0A147F0S7_MICTE</name>
<dbReference type="PANTHER" id="PTHR23416:SF78">
    <property type="entry name" value="LIPOPOLYSACCHARIDE BIOSYNTHESIS O-ACETYL TRANSFERASE WBBJ-RELATED"/>
    <property type="match status" value="1"/>
</dbReference>
<reference evidence="3 4" key="1">
    <citation type="journal article" date="2016" name="Front. Microbiol.">
        <title>Genomic Resource of Rice Seed Associated Bacteria.</title>
        <authorList>
            <person name="Midha S."/>
            <person name="Bansal K."/>
            <person name="Sharma S."/>
            <person name="Kumar N."/>
            <person name="Patil P.P."/>
            <person name="Chaudhry V."/>
            <person name="Patil P.B."/>
        </authorList>
    </citation>
    <scope>NUCLEOTIDE SEQUENCE [LARGE SCALE GENOMIC DNA]</scope>
    <source>
        <strain evidence="3 4">NS220</strain>
    </source>
</reference>
<dbReference type="GO" id="GO:0016740">
    <property type="term" value="F:transferase activity"/>
    <property type="evidence" value="ECO:0007669"/>
    <property type="project" value="UniProtKB-KW"/>
</dbReference>
<evidence type="ECO:0000313" key="3">
    <source>
        <dbReference type="EMBL" id="KTR96069.1"/>
    </source>
</evidence>
<keyword evidence="2" id="KW-0677">Repeat</keyword>
<evidence type="ECO:0000256" key="2">
    <source>
        <dbReference type="ARBA" id="ARBA00022737"/>
    </source>
</evidence>
<dbReference type="CDD" id="cd04647">
    <property type="entry name" value="LbH_MAT_like"/>
    <property type="match status" value="1"/>
</dbReference>
<dbReference type="EMBL" id="LDRT01000019">
    <property type="protein sequence ID" value="KTR96069.1"/>
    <property type="molecule type" value="Genomic_DNA"/>
</dbReference>
<evidence type="ECO:0000313" key="4">
    <source>
        <dbReference type="Proteomes" id="UP000075025"/>
    </source>
</evidence>
<dbReference type="PATRIC" id="fig|2033.6.peg.1402"/>
<dbReference type="InterPro" id="IPR001451">
    <property type="entry name" value="Hexapep"/>
</dbReference>
<comment type="caution">
    <text evidence="3">The sequence shown here is derived from an EMBL/GenBank/DDBJ whole genome shotgun (WGS) entry which is preliminary data.</text>
</comment>
<organism evidence="3 4">
    <name type="scientific">Microbacterium testaceum</name>
    <name type="common">Aureobacterium testaceum</name>
    <name type="synonym">Brevibacterium testaceum</name>
    <dbReference type="NCBI Taxonomy" id="2033"/>
    <lineage>
        <taxon>Bacteria</taxon>
        <taxon>Bacillati</taxon>
        <taxon>Actinomycetota</taxon>
        <taxon>Actinomycetes</taxon>
        <taxon>Micrococcales</taxon>
        <taxon>Microbacteriaceae</taxon>
        <taxon>Microbacterium</taxon>
    </lineage>
</organism>
<dbReference type="AlphaFoldDB" id="A0A147F0S7"/>
<dbReference type="RefSeq" id="WP_058622762.1">
    <property type="nucleotide sequence ID" value="NZ_LDRT01000019.1"/>
</dbReference>
<evidence type="ECO:0000256" key="1">
    <source>
        <dbReference type="ARBA" id="ARBA00022679"/>
    </source>
</evidence>
<sequence>MGILHKIVGEQRERLREVGSDRWRIVSTQLAAKVGPMALRGAILRPRLGSARGLPLIGRGVRVRNAHLVHAGADLIVEDFAEIQGLSRDGIRFGDRVSIGTGTLIRPSSYYSRAIGVGLVMGDGSSLSPGCYIGCSGGVTIGEKTMLGPGVRLFAEDHVMSDPSRDVKSQGVEWAPITIGSGCWIASGVTITSGVTVGDGAVIAAGAVVTRDVPAGAVYGGIPARELKKRVTS</sequence>
<evidence type="ECO:0008006" key="5">
    <source>
        <dbReference type="Google" id="ProtNLM"/>
    </source>
</evidence>
<dbReference type="InterPro" id="IPR051159">
    <property type="entry name" value="Hexapeptide_acetyltransf"/>
</dbReference>
<protein>
    <recommendedName>
        <fullName evidence="5">Acetyltransferase</fullName>
    </recommendedName>
</protein>
<dbReference type="Gene3D" id="2.160.10.10">
    <property type="entry name" value="Hexapeptide repeat proteins"/>
    <property type="match status" value="1"/>
</dbReference>
<dbReference type="InterPro" id="IPR011004">
    <property type="entry name" value="Trimer_LpxA-like_sf"/>
</dbReference>
<dbReference type="Pfam" id="PF00132">
    <property type="entry name" value="Hexapep"/>
    <property type="match status" value="1"/>
</dbReference>
<dbReference type="InterPro" id="IPR018357">
    <property type="entry name" value="Hexapep_transf_CS"/>
</dbReference>
<dbReference type="SUPFAM" id="SSF51161">
    <property type="entry name" value="Trimeric LpxA-like enzymes"/>
    <property type="match status" value="1"/>
</dbReference>